<comment type="caution">
    <text evidence="3">The sequence shown here is derived from an EMBL/GenBank/DDBJ whole genome shotgun (WGS) entry which is preliminary data.</text>
</comment>
<dbReference type="SMART" id="SM00776">
    <property type="entry name" value="NPCBM"/>
    <property type="match status" value="1"/>
</dbReference>
<dbReference type="PATRIC" id="fig|1234409.3.peg.1143"/>
<dbReference type="RefSeq" id="WP_009492014.1">
    <property type="nucleotide sequence ID" value="NZ_AMYT01000022.1"/>
</dbReference>
<dbReference type="InterPro" id="IPR013222">
    <property type="entry name" value="Glyco_hyd_98_carb-bd"/>
</dbReference>
<organism evidence="3 4">
    <name type="scientific">Catellicoccus marimammalium M35/04/3</name>
    <dbReference type="NCBI Taxonomy" id="1234409"/>
    <lineage>
        <taxon>Bacteria</taxon>
        <taxon>Bacillati</taxon>
        <taxon>Bacillota</taxon>
        <taxon>Bacilli</taxon>
        <taxon>Lactobacillales</taxon>
        <taxon>Enterococcaceae</taxon>
        <taxon>Catellicoccus</taxon>
    </lineage>
</organism>
<dbReference type="AlphaFoldDB" id="K8ZMT3"/>
<keyword evidence="1" id="KW-0732">Signal</keyword>
<evidence type="ECO:0000313" key="4">
    <source>
        <dbReference type="Proteomes" id="UP000016057"/>
    </source>
</evidence>
<dbReference type="Gene3D" id="2.60.120.1060">
    <property type="entry name" value="NPCBM/NEW2 domain"/>
    <property type="match status" value="1"/>
</dbReference>
<feature type="domain" description="F5/8 type C" evidence="2">
    <location>
        <begin position="828"/>
        <end position="968"/>
    </location>
</feature>
<reference evidence="3 4" key="1">
    <citation type="journal article" date="2013" name="Genome Announc.">
        <title>Draft Genome Sequence of Catellicoccus marimammalium, a Novel Species Commonly Found in Gull Feces.</title>
        <authorList>
            <person name="Weigand M.R."/>
            <person name="Ryu H."/>
            <person name="Bozcek L."/>
            <person name="Konstantinidis K.T."/>
            <person name="Santo Domingo J.W."/>
        </authorList>
    </citation>
    <scope>NUCLEOTIDE SEQUENCE [LARGE SCALE GENOMIC DNA]</scope>
    <source>
        <strain evidence="3 4">M35/04/3</strain>
    </source>
</reference>
<dbReference type="Pfam" id="PF08305">
    <property type="entry name" value="NPCBM"/>
    <property type="match status" value="1"/>
</dbReference>
<proteinExistence type="predicted"/>
<dbReference type="Pfam" id="PF00754">
    <property type="entry name" value="F5_F8_type_C"/>
    <property type="match status" value="1"/>
</dbReference>
<evidence type="ECO:0000259" key="2">
    <source>
        <dbReference type="PROSITE" id="PS50022"/>
    </source>
</evidence>
<feature type="signal peptide" evidence="1">
    <location>
        <begin position="1"/>
        <end position="27"/>
    </location>
</feature>
<dbReference type="EMBL" id="AMYT01000022">
    <property type="protein sequence ID" value="EKU26916.1"/>
    <property type="molecule type" value="Genomic_DNA"/>
</dbReference>
<protein>
    <recommendedName>
        <fullName evidence="2">F5/8 type C domain-containing protein</fullName>
    </recommendedName>
</protein>
<dbReference type="Gene3D" id="2.60.120.260">
    <property type="entry name" value="Galactose-binding domain-like"/>
    <property type="match status" value="1"/>
</dbReference>
<dbReference type="STRING" id="1234409.C683_1191"/>
<evidence type="ECO:0000313" key="3">
    <source>
        <dbReference type="EMBL" id="EKU26916.1"/>
    </source>
</evidence>
<dbReference type="eggNOG" id="COG3250">
    <property type="taxonomic scope" value="Bacteria"/>
</dbReference>
<gene>
    <name evidence="3" type="ORF">C683_1191</name>
</gene>
<dbReference type="InterPro" id="IPR038637">
    <property type="entry name" value="NPCBM_sf"/>
</dbReference>
<evidence type="ECO:0000256" key="1">
    <source>
        <dbReference type="SAM" id="SignalP"/>
    </source>
</evidence>
<dbReference type="InterPro" id="IPR000421">
    <property type="entry name" value="FA58C"/>
</dbReference>
<feature type="chain" id="PRO_5003923507" description="F5/8 type C domain-containing protein" evidence="1">
    <location>
        <begin position="28"/>
        <end position="1142"/>
    </location>
</feature>
<accession>K8ZMT3</accession>
<dbReference type="SUPFAM" id="SSF49785">
    <property type="entry name" value="Galactose-binding domain-like"/>
    <property type="match status" value="2"/>
</dbReference>
<dbReference type="Proteomes" id="UP000016057">
    <property type="component" value="Unassembled WGS sequence"/>
</dbReference>
<dbReference type="InterPro" id="IPR008979">
    <property type="entry name" value="Galactose-bd-like_sf"/>
</dbReference>
<name>K8ZMT3_9ENTE</name>
<dbReference type="OrthoDB" id="9762066at2"/>
<sequence length="1142" mass="130294">MKKKTLYTTVASCLFSVGLLTNVDAFAAEEENDKKHTVDAVKEHKDERISLTKLTPCYTKIGWGELKVNKNLDNQPIRLKLDNDEVFTFDEGIVAHAYSKVEYNISEYSEKYPIFQTYVGVDYSRGNRGSVSFKVYTSEDNKNWKEVDHTEVLSADSKAKLIRVNVKGAKYIRLEANDNHGNGDDHAAYGNPMLTTEEYSDAPGESLAVVKPVSVYDEEIKKAYAANNNTLNESIKKLILQRTFIARCGYHTINKLTKNSQETTEALNWLLNNYNALSHFIHAGEMDRAASTDKVIKSWTELYKNYHDDFTSPVLLKLAIATAITHGSDIYFWTGSGQPSVATERYASFKKLYKNGTMAKGIRTGNIKDFETLPPVLLRWVVNAKMHTPEINWFANYALKEKDKGRNYLDAYNYINYTDGYNYGKEEYHDLKQAEKWNKKYDFKELYASEEEYTNRNIQHLWQVFEEGSVCGGLAKTYTNVQQVFGLPAAVCGQPGHAASFVYDKKDGKPVWNIYNDIFGFMKSDRGDFLFWGPKYSSTNYNGSYVLLAQAALNDYRAFMNANYYNLLANSFNSPEDKVKAYQKALEVEGLNMDSIMGLLKNMKSLNVSDADYLRFAKEVAKNLKYYPLPFVDVMNEIRSQMKSANDKAAIDSLRLRTLKDMKKVSDSEYIQANVCRGMADFLLGDRDMTVATFSFDGKDAGTIVMNERYQDSDIRWEYSLDGGKTKKEVNDKKLKLSSEEIAKINAKDGIQISFVGTDEIHKIEIEDGNLDKKFHVNDLENRLLGSNQPLEYQDQDGQWKPYTNTVRFAGDQKVKFRSAAHGQQMASSAQEFNFTASTDQKTYIPVSDISLYKFCSEHNNTDEAAKNMIDGDKNTLWHNDWGGNDNLFYSVEFNQVKNLKTIQYLPRQAGNDNGKLKEVSIYTSLDGKEWKLAQTFTNISASREMKTFTLDKPVQAKYVALKANQTYGKILNRFFSGQLLNFFEADTKVADKEQSKEELAKEVKGLEVNHYQKAALLKAVKYDAVKKVQEMIEKVKEQHRNVAVVRTQLINQLEDLALVDTDQAKTEIEKAHSVDKMNEIFNQVYAENQKEMKRFQESGLKKLEACSNLSKEDKEYYKDSILMATSPVEVSMLVGEARQKN</sequence>
<keyword evidence="4" id="KW-1185">Reference proteome</keyword>
<dbReference type="PROSITE" id="PS50022">
    <property type="entry name" value="FA58C_3"/>
    <property type="match status" value="1"/>
</dbReference>